<evidence type="ECO:0000256" key="1">
    <source>
        <dbReference type="SAM" id="MobiDB-lite"/>
    </source>
</evidence>
<dbReference type="AlphaFoldDB" id="A0A151MXB3"/>
<dbReference type="EMBL" id="AKHW03004724">
    <property type="protein sequence ID" value="KYO29105.1"/>
    <property type="molecule type" value="Genomic_DNA"/>
</dbReference>
<accession>A0A151MXB3</accession>
<keyword evidence="3" id="KW-1185">Reference proteome</keyword>
<proteinExistence type="predicted"/>
<gene>
    <name evidence="2" type="ORF">Y1Q_0009902</name>
</gene>
<comment type="caution">
    <text evidence="2">The sequence shown here is derived from an EMBL/GenBank/DDBJ whole genome shotgun (WGS) entry which is preliminary data.</text>
</comment>
<dbReference type="Proteomes" id="UP000050525">
    <property type="component" value="Unassembled WGS sequence"/>
</dbReference>
<feature type="region of interest" description="Disordered" evidence="1">
    <location>
        <begin position="1"/>
        <end position="21"/>
    </location>
</feature>
<sequence>MLPARHGVGGGPQARDIRAGERSSVLELAEPHLEQAVAPPQDPDCCIWTPATDPDSCCWPCRFAVGRPCNPDPARMPAVMDISLVSEAIH</sequence>
<evidence type="ECO:0000313" key="2">
    <source>
        <dbReference type="EMBL" id="KYO29105.1"/>
    </source>
</evidence>
<organism evidence="2 3">
    <name type="scientific">Alligator mississippiensis</name>
    <name type="common">American alligator</name>
    <dbReference type="NCBI Taxonomy" id="8496"/>
    <lineage>
        <taxon>Eukaryota</taxon>
        <taxon>Metazoa</taxon>
        <taxon>Chordata</taxon>
        <taxon>Craniata</taxon>
        <taxon>Vertebrata</taxon>
        <taxon>Euteleostomi</taxon>
        <taxon>Archelosauria</taxon>
        <taxon>Archosauria</taxon>
        <taxon>Crocodylia</taxon>
        <taxon>Alligatoridae</taxon>
        <taxon>Alligatorinae</taxon>
        <taxon>Alligator</taxon>
    </lineage>
</organism>
<reference evidence="2 3" key="1">
    <citation type="journal article" date="2012" name="Genome Biol.">
        <title>Sequencing three crocodilian genomes to illuminate the evolution of archosaurs and amniotes.</title>
        <authorList>
            <person name="St John J.A."/>
            <person name="Braun E.L."/>
            <person name="Isberg S.R."/>
            <person name="Miles L.G."/>
            <person name="Chong A.Y."/>
            <person name="Gongora J."/>
            <person name="Dalzell P."/>
            <person name="Moran C."/>
            <person name="Bed'hom B."/>
            <person name="Abzhanov A."/>
            <person name="Burgess S.C."/>
            <person name="Cooksey A.M."/>
            <person name="Castoe T.A."/>
            <person name="Crawford N.G."/>
            <person name="Densmore L.D."/>
            <person name="Drew J.C."/>
            <person name="Edwards S.V."/>
            <person name="Faircloth B.C."/>
            <person name="Fujita M.K."/>
            <person name="Greenwold M.J."/>
            <person name="Hoffmann F.G."/>
            <person name="Howard J.M."/>
            <person name="Iguchi T."/>
            <person name="Janes D.E."/>
            <person name="Khan S.Y."/>
            <person name="Kohno S."/>
            <person name="de Koning A.J."/>
            <person name="Lance S.L."/>
            <person name="McCarthy F.M."/>
            <person name="McCormack J.E."/>
            <person name="Merchant M.E."/>
            <person name="Peterson D.G."/>
            <person name="Pollock D.D."/>
            <person name="Pourmand N."/>
            <person name="Raney B.J."/>
            <person name="Roessler K.A."/>
            <person name="Sanford J.R."/>
            <person name="Sawyer R.H."/>
            <person name="Schmidt C.J."/>
            <person name="Triplett E.W."/>
            <person name="Tuberville T.D."/>
            <person name="Venegas-Anaya M."/>
            <person name="Howard J.T."/>
            <person name="Jarvis E.D."/>
            <person name="Guillette L.J.Jr."/>
            <person name="Glenn T.C."/>
            <person name="Green R.E."/>
            <person name="Ray D.A."/>
        </authorList>
    </citation>
    <scope>NUCLEOTIDE SEQUENCE [LARGE SCALE GENOMIC DNA]</scope>
    <source>
        <strain evidence="2">KSC_2009_1</strain>
    </source>
</reference>
<evidence type="ECO:0000313" key="3">
    <source>
        <dbReference type="Proteomes" id="UP000050525"/>
    </source>
</evidence>
<name>A0A151MXB3_ALLMI</name>
<protein>
    <submittedName>
        <fullName evidence="2">Uncharacterized protein</fullName>
    </submittedName>
</protein>